<protein>
    <recommendedName>
        <fullName evidence="4">HmuY protein</fullName>
    </recommendedName>
</protein>
<feature type="chain" id="PRO_5047115764" description="HmuY protein" evidence="1">
    <location>
        <begin position="24"/>
        <end position="222"/>
    </location>
</feature>
<evidence type="ECO:0000256" key="1">
    <source>
        <dbReference type="SAM" id="SignalP"/>
    </source>
</evidence>
<keyword evidence="1" id="KW-0732">Signal</keyword>
<dbReference type="Proteomes" id="UP001162741">
    <property type="component" value="Chromosome"/>
</dbReference>
<evidence type="ECO:0000313" key="2">
    <source>
        <dbReference type="EMBL" id="UYQ95102.1"/>
    </source>
</evidence>
<feature type="signal peptide" evidence="1">
    <location>
        <begin position="1"/>
        <end position="23"/>
    </location>
</feature>
<dbReference type="EMBL" id="CP107006">
    <property type="protein sequence ID" value="UYQ95102.1"/>
    <property type="molecule type" value="Genomic_DNA"/>
</dbReference>
<proteinExistence type="predicted"/>
<keyword evidence="3" id="KW-1185">Reference proteome</keyword>
<accession>A0ABY6J9T0</accession>
<dbReference type="PROSITE" id="PS51257">
    <property type="entry name" value="PROKAR_LIPOPROTEIN"/>
    <property type="match status" value="1"/>
</dbReference>
<reference evidence="2" key="1">
    <citation type="submission" date="2022-10" db="EMBL/GenBank/DDBJ databases">
        <title>Chitinophaga sp. nov., isolated from soil.</title>
        <authorList>
            <person name="Jeon C.O."/>
        </authorList>
    </citation>
    <scope>NUCLEOTIDE SEQUENCE</scope>
    <source>
        <strain evidence="2">R8</strain>
    </source>
</reference>
<evidence type="ECO:0000313" key="3">
    <source>
        <dbReference type="Proteomes" id="UP001162741"/>
    </source>
</evidence>
<name>A0ABY6J9T0_9BACT</name>
<evidence type="ECO:0008006" key="4">
    <source>
        <dbReference type="Google" id="ProtNLM"/>
    </source>
</evidence>
<dbReference type="RefSeq" id="WP_244837870.1">
    <property type="nucleotide sequence ID" value="NZ_CP107006.1"/>
</dbReference>
<sequence length="222" mass="23579">MNYKLIRSIAAVAIVGMFATACQKEGVTKSEEVLTLNGATRASSALLQDCEWNTDTINATGTSYAYAGTVPTSFTFPGGPTIQFEGNAASFIRPVTTDWFIGVDALENACEDWSTIRLGILRKNNAAHKGAAPASNPCNVVGYNTVLTSYGTGYYAYSQTPPNVPVVTRNVVLWYNANGTSDCYDAAPPAGAQAYVISVQSFTVTGAPPTLANQVIINWRAL</sequence>
<organism evidence="2 3">
    <name type="scientific">Chitinophaga horti</name>
    <dbReference type="NCBI Taxonomy" id="2920382"/>
    <lineage>
        <taxon>Bacteria</taxon>
        <taxon>Pseudomonadati</taxon>
        <taxon>Bacteroidota</taxon>
        <taxon>Chitinophagia</taxon>
        <taxon>Chitinophagales</taxon>
        <taxon>Chitinophagaceae</taxon>
        <taxon>Chitinophaga</taxon>
    </lineage>
</organism>
<gene>
    <name evidence="2" type="ORF">MKQ68_08335</name>
</gene>